<dbReference type="SMART" id="SM00288">
    <property type="entry name" value="VHS"/>
    <property type="match status" value="1"/>
</dbReference>
<dbReference type="GO" id="GO:0043328">
    <property type="term" value="P:protein transport to vacuole involved in ubiquitin-dependent protein catabolic process via the multivesicular body sorting pathway"/>
    <property type="evidence" value="ECO:0007669"/>
    <property type="project" value="TreeGrafter"/>
</dbReference>
<evidence type="ECO:0008006" key="12">
    <source>
        <dbReference type="Google" id="ProtNLM"/>
    </source>
</evidence>
<dbReference type="CDD" id="cd14235">
    <property type="entry name" value="GAT_GGA_fungi"/>
    <property type="match status" value="1"/>
</dbReference>
<dbReference type="Gene3D" id="1.25.40.90">
    <property type="match status" value="1"/>
</dbReference>
<dbReference type="PROSITE" id="PS50180">
    <property type="entry name" value="GAE"/>
    <property type="match status" value="1"/>
</dbReference>
<dbReference type="EMBL" id="JAAAID010001045">
    <property type="protein sequence ID" value="KAG0012039.1"/>
    <property type="molecule type" value="Genomic_DNA"/>
</dbReference>
<organism evidence="10 11">
    <name type="scientific">Entomortierella chlamydospora</name>
    <dbReference type="NCBI Taxonomy" id="101097"/>
    <lineage>
        <taxon>Eukaryota</taxon>
        <taxon>Fungi</taxon>
        <taxon>Fungi incertae sedis</taxon>
        <taxon>Mucoromycota</taxon>
        <taxon>Mortierellomycotina</taxon>
        <taxon>Mortierellomycetes</taxon>
        <taxon>Mortierellales</taxon>
        <taxon>Mortierellaceae</taxon>
        <taxon>Entomortierella</taxon>
    </lineage>
</organism>
<dbReference type="AlphaFoldDB" id="A0A9P6SYL0"/>
<dbReference type="GO" id="GO:0043130">
    <property type="term" value="F:ubiquitin binding"/>
    <property type="evidence" value="ECO:0007669"/>
    <property type="project" value="InterPro"/>
</dbReference>
<evidence type="ECO:0000256" key="6">
    <source>
        <dbReference type="SAM" id="MobiDB-lite"/>
    </source>
</evidence>
<evidence type="ECO:0000259" key="9">
    <source>
        <dbReference type="PROSITE" id="PS50909"/>
    </source>
</evidence>
<dbReference type="GO" id="GO:0035091">
    <property type="term" value="F:phosphatidylinositol binding"/>
    <property type="evidence" value="ECO:0007669"/>
    <property type="project" value="InterPro"/>
</dbReference>
<dbReference type="SUPFAM" id="SSF48464">
    <property type="entry name" value="ENTH/VHS domain"/>
    <property type="match status" value="1"/>
</dbReference>
<dbReference type="InterPro" id="IPR013041">
    <property type="entry name" value="Clathrin_app_Ig-like_sf"/>
</dbReference>
<dbReference type="PANTHER" id="PTHR47180:SF1">
    <property type="entry name" value="ADP-RIBOSYLATION FACTOR-BINDING PROTEIN GGA1-RELATED"/>
    <property type="match status" value="1"/>
</dbReference>
<dbReference type="Gene3D" id="1.20.58.160">
    <property type="match status" value="1"/>
</dbReference>
<comment type="subcellular location">
    <subcellularLocation>
        <location evidence="1">Golgi apparatus</location>
        <location evidence="1">trans-Golgi network</location>
    </subcellularLocation>
</comment>
<dbReference type="InterPro" id="IPR038425">
    <property type="entry name" value="GAT_sf"/>
</dbReference>
<feature type="domain" description="GAT" evidence="9">
    <location>
        <begin position="120"/>
        <end position="246"/>
    </location>
</feature>
<feature type="compositionally biased region" description="Polar residues" evidence="6">
    <location>
        <begin position="374"/>
        <end position="383"/>
    </location>
</feature>
<reference evidence="10" key="1">
    <citation type="journal article" date="2020" name="Fungal Divers.">
        <title>Resolving the Mortierellaceae phylogeny through synthesis of multi-gene phylogenetics and phylogenomics.</title>
        <authorList>
            <person name="Vandepol N."/>
            <person name="Liber J."/>
            <person name="Desiro A."/>
            <person name="Na H."/>
            <person name="Kennedy M."/>
            <person name="Barry K."/>
            <person name="Grigoriev I.V."/>
            <person name="Miller A.N."/>
            <person name="O'Donnell K."/>
            <person name="Stajich J.E."/>
            <person name="Bonito G."/>
        </authorList>
    </citation>
    <scope>NUCLEOTIDE SEQUENCE</scope>
    <source>
        <strain evidence="10">NRRL 2769</strain>
    </source>
</reference>
<evidence type="ECO:0000313" key="10">
    <source>
        <dbReference type="EMBL" id="KAG0012039.1"/>
    </source>
</evidence>
<dbReference type="SUPFAM" id="SSF49348">
    <property type="entry name" value="Clathrin adaptor appendage domain"/>
    <property type="match status" value="1"/>
</dbReference>
<dbReference type="PANTHER" id="PTHR47180">
    <property type="entry name" value="ADP-RIBOSYLATION FACTOR-BINDING PROTEIN GGA1-RELATED"/>
    <property type="match status" value="1"/>
</dbReference>
<dbReference type="InterPro" id="IPR052653">
    <property type="entry name" value="ARF-binding"/>
</dbReference>
<evidence type="ECO:0000256" key="4">
    <source>
        <dbReference type="ARBA" id="ARBA00023034"/>
    </source>
</evidence>
<protein>
    <recommendedName>
        <fullName evidence="12">Vhs domain-containing protein</fullName>
    </recommendedName>
</protein>
<dbReference type="Pfam" id="PF00790">
    <property type="entry name" value="VHS"/>
    <property type="match status" value="1"/>
</dbReference>
<keyword evidence="4" id="KW-0333">Golgi apparatus</keyword>
<dbReference type="GO" id="GO:0006896">
    <property type="term" value="P:Golgi to vacuole transport"/>
    <property type="evidence" value="ECO:0007669"/>
    <property type="project" value="TreeGrafter"/>
</dbReference>
<gene>
    <name evidence="10" type="ORF">BGZ80_000249</name>
</gene>
<dbReference type="SUPFAM" id="SSF89009">
    <property type="entry name" value="GAT-like domain"/>
    <property type="match status" value="1"/>
</dbReference>
<evidence type="ECO:0000256" key="2">
    <source>
        <dbReference type="ARBA" id="ARBA00022448"/>
    </source>
</evidence>
<feature type="domain" description="VHS" evidence="7">
    <location>
        <begin position="1"/>
        <end position="93"/>
    </location>
</feature>
<dbReference type="Gene3D" id="1.20.5.170">
    <property type="match status" value="1"/>
</dbReference>
<feature type="region of interest" description="Disordered" evidence="6">
    <location>
        <begin position="258"/>
        <end position="346"/>
    </location>
</feature>
<dbReference type="InterPro" id="IPR008942">
    <property type="entry name" value="ENTH_VHS"/>
</dbReference>
<feature type="compositionally biased region" description="Polar residues" evidence="6">
    <location>
        <begin position="326"/>
        <end position="346"/>
    </location>
</feature>
<dbReference type="Proteomes" id="UP000703661">
    <property type="component" value="Unassembled WGS sequence"/>
</dbReference>
<feature type="region of interest" description="Disordered" evidence="6">
    <location>
        <begin position="361"/>
        <end position="399"/>
    </location>
</feature>
<dbReference type="Pfam" id="PF02883">
    <property type="entry name" value="Alpha_adaptinC2"/>
    <property type="match status" value="1"/>
</dbReference>
<dbReference type="GO" id="GO:0006895">
    <property type="term" value="P:Golgi to endosome transport"/>
    <property type="evidence" value="ECO:0007669"/>
    <property type="project" value="UniProtKB-ARBA"/>
</dbReference>
<dbReference type="InterPro" id="IPR002014">
    <property type="entry name" value="VHS_dom"/>
</dbReference>
<feature type="domain" description="GAE" evidence="8">
    <location>
        <begin position="419"/>
        <end position="535"/>
    </location>
</feature>
<sequence length="537" mass="58458">MHVAMLALELLDNCVKNCGYPFHLQIATKEFLNELVRKFPERPLSVPTPVQNKILEMIQEWYQTLCKSSRYKEDLVHIKDMHRLLSFKGYRFPQVKGDSASVLNPVAALKSPAELEEEDRAAQAAKLQELIRRGRPEDVIAANELVKKMTGYEQEEKPDYAEESLTELEKISQKATLLTEMLNDVKPGEIIGRGDIFEELLNTCKAAQPKIQKFISEGEDDANMEKMLHINDIINSVIEQYNQVKKGNLVKAAIPNLSSESDAGSSTAPSRSEPSLIDLVDFGGSDNSPQPAAPAPKTTGNLMDDLMNLSFNDGPPPAWGAAGSINLGQSTAPSGSGFNSNRSSTVAPPPGYSAFSSISGSGTGSPAFGGSPLMAQSTLQSSRPTTPGYQPQTQQQSLSADDSAFGDFNFVSNTGAAPSGPKSVVLLNKNGLLIELDVEYPNNDPSSIQMTAYFSNSLSKPMSAMTFRVAVPKSLQLQLNPQSSQVVGAFSKRAMSQSMSINNPTRQQPVRIRYHVSYVLEGQTIEEQGEFNQFPSV</sequence>
<comment type="caution">
    <text evidence="10">The sequence shown here is derived from an EMBL/GenBank/DDBJ whole genome shotgun (WGS) entry which is preliminary data.</text>
</comment>
<dbReference type="Pfam" id="PF03127">
    <property type="entry name" value="GAT"/>
    <property type="match status" value="1"/>
</dbReference>
<evidence type="ECO:0000256" key="1">
    <source>
        <dbReference type="ARBA" id="ARBA00004601"/>
    </source>
</evidence>
<feature type="compositionally biased region" description="Low complexity" evidence="6">
    <location>
        <begin position="384"/>
        <end position="396"/>
    </location>
</feature>
<dbReference type="PROSITE" id="PS50909">
    <property type="entry name" value="GAT"/>
    <property type="match status" value="1"/>
</dbReference>
<evidence type="ECO:0000256" key="5">
    <source>
        <dbReference type="ARBA" id="ARBA00053552"/>
    </source>
</evidence>
<dbReference type="PROSITE" id="PS50179">
    <property type="entry name" value="VHS"/>
    <property type="match status" value="1"/>
</dbReference>
<dbReference type="GO" id="GO:0005829">
    <property type="term" value="C:cytosol"/>
    <property type="evidence" value="ECO:0007669"/>
    <property type="project" value="GOC"/>
</dbReference>
<dbReference type="SMART" id="SM00809">
    <property type="entry name" value="Alpha_adaptinC2"/>
    <property type="match status" value="1"/>
</dbReference>
<dbReference type="GO" id="GO:0005802">
    <property type="term" value="C:trans-Golgi network"/>
    <property type="evidence" value="ECO:0007669"/>
    <property type="project" value="TreeGrafter"/>
</dbReference>
<evidence type="ECO:0000259" key="8">
    <source>
        <dbReference type="PROSITE" id="PS50180"/>
    </source>
</evidence>
<name>A0A9P6SYL0_9FUNG</name>
<evidence type="ECO:0000259" key="7">
    <source>
        <dbReference type="PROSITE" id="PS50179"/>
    </source>
</evidence>
<dbReference type="InterPro" id="IPR008153">
    <property type="entry name" value="GAE_dom"/>
</dbReference>
<keyword evidence="3" id="KW-0653">Protein transport</keyword>
<keyword evidence="11" id="KW-1185">Reference proteome</keyword>
<feature type="compositionally biased region" description="Polar residues" evidence="6">
    <location>
        <begin position="258"/>
        <end position="273"/>
    </location>
</feature>
<dbReference type="Gene3D" id="2.60.40.1230">
    <property type="match status" value="1"/>
</dbReference>
<keyword evidence="2" id="KW-0813">Transport</keyword>
<dbReference type="InterPro" id="IPR008152">
    <property type="entry name" value="Clathrin_a/b/g-adaptin_app_Ig"/>
</dbReference>
<evidence type="ECO:0000313" key="11">
    <source>
        <dbReference type="Proteomes" id="UP000703661"/>
    </source>
</evidence>
<evidence type="ECO:0000256" key="3">
    <source>
        <dbReference type="ARBA" id="ARBA00022927"/>
    </source>
</evidence>
<accession>A0A9P6SYL0</accession>
<dbReference type="FunFam" id="1.25.40.90:FF:000008">
    <property type="entry name" value="VHS domain protein"/>
    <property type="match status" value="1"/>
</dbReference>
<comment type="function">
    <text evidence="5">May play a role in the regulation of membrane traffic through the trans-Golgi network.</text>
</comment>
<dbReference type="InterPro" id="IPR004152">
    <property type="entry name" value="GAT_dom"/>
</dbReference>
<proteinExistence type="predicted"/>